<comment type="caution">
    <text evidence="2">The sequence shown here is derived from an EMBL/GenBank/DDBJ whole genome shotgun (WGS) entry which is preliminary data.</text>
</comment>
<feature type="region of interest" description="Disordered" evidence="1">
    <location>
        <begin position="356"/>
        <end position="570"/>
    </location>
</feature>
<gene>
    <name evidence="2" type="ORF">JD844_015255</name>
</gene>
<feature type="compositionally biased region" description="Basic and acidic residues" evidence="1">
    <location>
        <begin position="424"/>
        <end position="446"/>
    </location>
</feature>
<feature type="compositionally biased region" description="Basic and acidic residues" evidence="1">
    <location>
        <begin position="534"/>
        <end position="550"/>
    </location>
</feature>
<feature type="compositionally biased region" description="Basic and acidic residues" evidence="1">
    <location>
        <begin position="676"/>
        <end position="686"/>
    </location>
</feature>
<feature type="compositionally biased region" description="Polar residues" evidence="1">
    <location>
        <begin position="17"/>
        <end position="29"/>
    </location>
</feature>
<sequence length="752" mass="82985">MTFTDAHPEKDGRSAKQRQSAPLQHSDISVSAAVHSVKTHPAPENASVKTVRATMFEHNVERHTVAAKRLETERKSQPASDPITGQAGHSRESWVEKVLDAKVTSRKASSMATDGEKAKKTRPVNEDKTTQAATAWEKRVSKERCDKIPTKPVEDSLVYQRIEPRYEILQMIGERVRSEAITTATEDKAVTLRSKRSLKERRRTDGVVADAAWSRSLDIQGEEISIPKVKDSGENAVNTTPTRDHPKGSSHERVAEVNRNWTGPQLATATAQRASYFANIKKDWEQTEEKVFKPSSAETEKDHREAPLVDKMKEGPRMPKRFPEIFGVEVCESRASVEKSATGDCENVHRMSQWQTFARLSGDPPRISGQDESRVLSAQEGSDVSDRRSKGDGFGELGADERVGKSGRGASPPKPVERWRRKTLPHDAFRIEEAQERGKSPSRRDSFQFGDGSVAKGSAKPKEARDGRSSSESDLKNQLSSPSDSKATYFALTYQIPDANENTPTKQSDPPKNKDVSSPASVPPSASIGKTHHLRESYNQEPLKARDVKRSPPHWGTQGLEKPVDQASAQKKTFIVDEEEGADLVRRHQTAKLTNYGGPLGAEMNFVPPSDASSEGASWTGMKWETGVRKEVHLHADVNLSGFGKRTVGASERGRDSDASVAKRGPESGFSNAPPDLRRSYSEKVRQSRVRGGGFPFGQKVEDQSGDRQSVPLPETVDNWSSKWSASPHGVFISDGKKVCVIVEQNVHIVCK</sequence>
<feature type="compositionally biased region" description="Low complexity" evidence="1">
    <location>
        <begin position="516"/>
        <end position="527"/>
    </location>
</feature>
<proteinExistence type="predicted"/>
<feature type="region of interest" description="Disordered" evidence="1">
    <location>
        <begin position="290"/>
        <end position="317"/>
    </location>
</feature>
<feature type="compositionally biased region" description="Basic and acidic residues" evidence="1">
    <location>
        <begin position="242"/>
        <end position="253"/>
    </location>
</feature>
<keyword evidence="3" id="KW-1185">Reference proteome</keyword>
<feature type="region of interest" description="Disordered" evidence="1">
    <location>
        <begin position="105"/>
        <end position="138"/>
    </location>
</feature>
<evidence type="ECO:0000313" key="2">
    <source>
        <dbReference type="EMBL" id="KAH0625661.1"/>
    </source>
</evidence>
<dbReference type="EMBL" id="JAIPUX010001211">
    <property type="protein sequence ID" value="KAH0625661.1"/>
    <property type="molecule type" value="Genomic_DNA"/>
</dbReference>
<evidence type="ECO:0000256" key="1">
    <source>
        <dbReference type="SAM" id="MobiDB-lite"/>
    </source>
</evidence>
<feature type="compositionally biased region" description="Basic and acidic residues" evidence="1">
    <location>
        <begin position="384"/>
        <end position="404"/>
    </location>
</feature>
<feature type="region of interest" description="Disordered" evidence="1">
    <location>
        <begin position="67"/>
        <end position="92"/>
    </location>
</feature>
<feature type="region of interest" description="Disordered" evidence="1">
    <location>
        <begin position="646"/>
        <end position="712"/>
    </location>
</feature>
<accession>A0ABQ7T8C4</accession>
<protein>
    <submittedName>
        <fullName evidence="2">Uncharacterized protein</fullName>
    </submittedName>
</protein>
<feature type="compositionally biased region" description="Basic and acidic residues" evidence="1">
    <location>
        <begin position="114"/>
        <end position="129"/>
    </location>
</feature>
<feature type="compositionally biased region" description="Basic and acidic residues" evidence="1">
    <location>
        <begin position="1"/>
        <end position="14"/>
    </location>
</feature>
<feature type="region of interest" description="Disordered" evidence="1">
    <location>
        <begin position="595"/>
        <end position="618"/>
    </location>
</feature>
<evidence type="ECO:0000313" key="3">
    <source>
        <dbReference type="Proteomes" id="UP000826234"/>
    </source>
</evidence>
<feature type="compositionally biased region" description="Polar residues" evidence="1">
    <location>
        <begin position="476"/>
        <end position="486"/>
    </location>
</feature>
<reference evidence="2 3" key="1">
    <citation type="journal article" date="2022" name="Gigascience">
        <title>A chromosome-level genome assembly and annotation of the desert horned lizard, Phrynosoma platyrhinos, provides insight into chromosomal rearrangements among reptiles.</title>
        <authorList>
            <person name="Koochekian N."/>
            <person name="Ascanio A."/>
            <person name="Farleigh K."/>
            <person name="Card D.C."/>
            <person name="Schield D.R."/>
            <person name="Castoe T.A."/>
            <person name="Jezkova T."/>
        </authorList>
    </citation>
    <scope>NUCLEOTIDE SEQUENCE [LARGE SCALE GENOMIC DNA]</scope>
    <source>
        <strain evidence="2">NK-2021</strain>
    </source>
</reference>
<feature type="compositionally biased region" description="Basic and acidic residues" evidence="1">
    <location>
        <begin position="460"/>
        <end position="475"/>
    </location>
</feature>
<dbReference type="Proteomes" id="UP000826234">
    <property type="component" value="Unassembled WGS sequence"/>
</dbReference>
<organism evidence="2 3">
    <name type="scientific">Phrynosoma platyrhinos</name>
    <name type="common">Desert horned lizard</name>
    <dbReference type="NCBI Taxonomy" id="52577"/>
    <lineage>
        <taxon>Eukaryota</taxon>
        <taxon>Metazoa</taxon>
        <taxon>Chordata</taxon>
        <taxon>Craniata</taxon>
        <taxon>Vertebrata</taxon>
        <taxon>Euteleostomi</taxon>
        <taxon>Lepidosauria</taxon>
        <taxon>Squamata</taxon>
        <taxon>Bifurcata</taxon>
        <taxon>Unidentata</taxon>
        <taxon>Episquamata</taxon>
        <taxon>Toxicofera</taxon>
        <taxon>Iguania</taxon>
        <taxon>Phrynosomatidae</taxon>
        <taxon>Phrynosomatinae</taxon>
        <taxon>Phrynosoma</taxon>
    </lineage>
</organism>
<feature type="region of interest" description="Disordered" evidence="1">
    <location>
        <begin position="230"/>
        <end position="253"/>
    </location>
</feature>
<feature type="region of interest" description="Disordered" evidence="1">
    <location>
        <begin position="1"/>
        <end position="48"/>
    </location>
</feature>
<name>A0ABQ7T8C4_PHRPL</name>
<feature type="compositionally biased region" description="Basic and acidic residues" evidence="1">
    <location>
        <begin position="67"/>
        <end position="76"/>
    </location>
</feature>